<feature type="active site" evidence="3">
    <location>
        <position position="308"/>
    </location>
</feature>
<name>A0A3F2RM64_9STRA</name>
<reference evidence="8 9" key="1">
    <citation type="submission" date="2018-07" db="EMBL/GenBank/DDBJ databases">
        <title>Genome sequencing of oomycete isolates from Chile give support for New Zealand origin for Phytophthora kernoviae and make available the first Nothophytophthora sp. genome.</title>
        <authorList>
            <person name="Studholme D.J."/>
            <person name="Sanfuentes E."/>
            <person name="Panda P."/>
            <person name="Hill R."/>
            <person name="Sambles C."/>
            <person name="Grant M."/>
            <person name="Williams N.M."/>
            <person name="Mcdougal R.L."/>
        </authorList>
    </citation>
    <scope>NUCLEOTIDE SEQUENCE [LARGE SCALE GENOMIC DNA]</scope>
    <source>
        <strain evidence="7">Chile6</strain>
        <strain evidence="6">Chile7</strain>
    </source>
</reference>
<dbReference type="GO" id="GO:0016620">
    <property type="term" value="F:oxidoreductase activity, acting on the aldehyde or oxo group of donors, NAD or NADP as acceptor"/>
    <property type="evidence" value="ECO:0007669"/>
    <property type="project" value="InterPro"/>
</dbReference>
<dbReference type="SUPFAM" id="SSF53720">
    <property type="entry name" value="ALDH-like"/>
    <property type="match status" value="1"/>
</dbReference>
<comment type="caution">
    <text evidence="7">The sequence shown here is derived from an EMBL/GenBank/DDBJ whole genome shotgun (WGS) entry which is preliminary data.</text>
</comment>
<dbReference type="Gene3D" id="3.40.309.10">
    <property type="entry name" value="Aldehyde Dehydrogenase, Chain A, domain 2"/>
    <property type="match status" value="1"/>
</dbReference>
<dbReference type="Proteomes" id="UP000277300">
    <property type="component" value="Unassembled WGS sequence"/>
</dbReference>
<dbReference type="InterPro" id="IPR029510">
    <property type="entry name" value="Ald_DH_CS_GLU"/>
</dbReference>
<proteinExistence type="inferred from homology"/>
<evidence type="ECO:0000313" key="7">
    <source>
        <dbReference type="EMBL" id="RLN59844.1"/>
    </source>
</evidence>
<sequence>MEEKKVWCLGGCERRHESLPERPRATPARRNGSIAVLDKFTRSLFKELISGSLHCNMKAARVVKSFINGKYVAPSSASAQHFTLLNATTCKPETSFQAADAKQVDEAVQGGRSGQQHWKRLSPAQRGEIMRKAADILTKQTEEIANLETLDTGRPIAETTVTDVLSATDCLNYYGGVAPSVGGQHLELTGGSWAYTKREPLGVTAGIGAWNYPLQSAAWKSAPALTFGNSMVFKPSEETPLSALKLAEAYMEAGVPEGVFNVVLGAGETGQALVEHPAIAKVSFTGSVGTGRNVYAGAAKDLKKVTMELGGKSPMIVFDDADVEEAVSGAMMGNWYSSGQVCSNGTRVFVQRSIFDKFVQRVHKRTLKLRIGDPLDPTTDIGPMIHEKHMKLVQSYIEKGVAEGATLLKGGGERFMPSEATKDGFFLTPAIFVGCKDEMAIVREEIFGMVMCILPFDTEEEVLARANDTVFGLSAGVFTKDITRAHRLVGELQAGTTWINNYNLAPVETPWGGYKKSGLGRENGLAGIDSWTQLKSVYVEMNGVDCPYTK</sequence>
<dbReference type="PROSITE" id="PS00687">
    <property type="entry name" value="ALDEHYDE_DEHYDR_GLU"/>
    <property type="match status" value="1"/>
</dbReference>
<evidence type="ECO:0000256" key="4">
    <source>
        <dbReference type="RuleBase" id="RU003345"/>
    </source>
</evidence>
<gene>
    <name evidence="6" type="ORF">BBJ29_003534</name>
    <name evidence="7" type="ORF">BBP00_00006273</name>
</gene>
<dbReference type="InterPro" id="IPR015590">
    <property type="entry name" value="Aldehyde_DH_dom"/>
</dbReference>
<dbReference type="AlphaFoldDB" id="A0A3F2RM64"/>
<dbReference type="InterPro" id="IPR016161">
    <property type="entry name" value="Ald_DH/histidinol_DH"/>
</dbReference>
<dbReference type="InterPro" id="IPR016162">
    <property type="entry name" value="Ald_DH_N"/>
</dbReference>
<evidence type="ECO:0000256" key="3">
    <source>
        <dbReference type="PROSITE-ProRule" id="PRU10007"/>
    </source>
</evidence>
<dbReference type="OrthoDB" id="310895at2759"/>
<dbReference type="Gene3D" id="3.40.605.10">
    <property type="entry name" value="Aldehyde Dehydrogenase, Chain A, domain 1"/>
    <property type="match status" value="1"/>
</dbReference>
<comment type="similarity">
    <text evidence="1 4">Belongs to the aldehyde dehydrogenase family.</text>
</comment>
<dbReference type="Proteomes" id="UP000284657">
    <property type="component" value="Unassembled WGS sequence"/>
</dbReference>
<organism evidence="7 8">
    <name type="scientific">Phytophthora kernoviae</name>
    <dbReference type="NCBI Taxonomy" id="325452"/>
    <lineage>
        <taxon>Eukaryota</taxon>
        <taxon>Sar</taxon>
        <taxon>Stramenopiles</taxon>
        <taxon>Oomycota</taxon>
        <taxon>Peronosporomycetes</taxon>
        <taxon>Peronosporales</taxon>
        <taxon>Peronosporaceae</taxon>
        <taxon>Phytophthora</taxon>
    </lineage>
</organism>
<protein>
    <recommendedName>
        <fullName evidence="5">Aldehyde dehydrogenase domain-containing protein</fullName>
    </recommendedName>
</protein>
<dbReference type="EMBL" id="MBDO02000209">
    <property type="protein sequence ID" value="RLN59844.1"/>
    <property type="molecule type" value="Genomic_DNA"/>
</dbReference>
<dbReference type="Pfam" id="PF00171">
    <property type="entry name" value="Aldedh"/>
    <property type="match status" value="1"/>
</dbReference>
<evidence type="ECO:0000256" key="2">
    <source>
        <dbReference type="ARBA" id="ARBA00023002"/>
    </source>
</evidence>
<dbReference type="CDD" id="cd07090">
    <property type="entry name" value="ALDH_F9_TMBADH"/>
    <property type="match status" value="1"/>
</dbReference>
<keyword evidence="2 4" id="KW-0560">Oxidoreductase</keyword>
<dbReference type="FunFam" id="3.40.309.10:FF:000038">
    <property type="entry name" value="Betaine aldehyde dehydrogenase, variant"/>
    <property type="match status" value="1"/>
</dbReference>
<evidence type="ECO:0000256" key="1">
    <source>
        <dbReference type="ARBA" id="ARBA00009986"/>
    </source>
</evidence>
<dbReference type="FunFam" id="3.40.605.10:FF:000007">
    <property type="entry name" value="NAD/NADP-dependent betaine aldehyde dehydrogenase"/>
    <property type="match status" value="1"/>
</dbReference>
<evidence type="ECO:0000313" key="8">
    <source>
        <dbReference type="Proteomes" id="UP000277300"/>
    </source>
</evidence>
<dbReference type="InterPro" id="IPR016163">
    <property type="entry name" value="Ald_DH_C"/>
</dbReference>
<accession>A0A3F2RM64</accession>
<dbReference type="PANTHER" id="PTHR11699">
    <property type="entry name" value="ALDEHYDE DEHYDROGENASE-RELATED"/>
    <property type="match status" value="1"/>
</dbReference>
<feature type="domain" description="Aldehyde dehydrogenase" evidence="5">
    <location>
        <begin position="78"/>
        <end position="537"/>
    </location>
</feature>
<evidence type="ECO:0000259" key="5">
    <source>
        <dbReference type="Pfam" id="PF00171"/>
    </source>
</evidence>
<dbReference type="NCBIfam" id="NF009725">
    <property type="entry name" value="PRK13252.1"/>
    <property type="match status" value="1"/>
</dbReference>
<evidence type="ECO:0000313" key="6">
    <source>
        <dbReference type="EMBL" id="RLN50282.1"/>
    </source>
</evidence>
<evidence type="ECO:0000313" key="9">
    <source>
        <dbReference type="Proteomes" id="UP000284657"/>
    </source>
</evidence>
<dbReference type="EMBL" id="MBAD02002044">
    <property type="protein sequence ID" value="RLN50282.1"/>
    <property type="molecule type" value="Genomic_DNA"/>
</dbReference>